<reference evidence="2" key="1">
    <citation type="submission" date="2021-01" db="EMBL/GenBank/DDBJ databases">
        <authorList>
            <person name="Corre E."/>
            <person name="Pelletier E."/>
            <person name="Niang G."/>
            <person name="Scheremetjew M."/>
            <person name="Finn R."/>
            <person name="Kale V."/>
            <person name="Holt S."/>
            <person name="Cochrane G."/>
            <person name="Meng A."/>
            <person name="Brown T."/>
            <person name="Cohen L."/>
        </authorList>
    </citation>
    <scope>NUCLEOTIDE SEQUENCE</scope>
    <source>
        <strain evidence="2">GSO104</strain>
    </source>
</reference>
<dbReference type="PANTHER" id="PTHR32301">
    <property type="entry name" value="COUNTIN RECEPTOR CNR3-RELATED"/>
    <property type="match status" value="1"/>
</dbReference>
<sequence>MEEQRKTTRRVITVASIILLILLNIFDLVPSKFSEAPRQLIRAERHAKGLHLDYVLDNHTANVYDPLKETDTAVYWHIHKASGSSVKSYYTCMGKVMVDRVGVSNGHHEDKQIAVWENEYHFRWVNVDSSTYDGLTRAKELGLGNSGLADVVVTALLPAALAVFSHSHQARVFALFRHPIDRAASLYYYRQVSSWEVGQDVYRPDLADVSIEKFYQRKRGTQDNPILSALLNKDRVVETLTDEDLAKGKEILEQKVLIGLTNKMEASMNRFDTYFGWYDDENRPRCRNLFIDRKVNSNNSYKRVEPGSQLWNEMAVIMDYDIKLYNYAVHLWHEQRKLFYDTVDFNLVQVL</sequence>
<dbReference type="InterPro" id="IPR027417">
    <property type="entry name" value="P-loop_NTPase"/>
</dbReference>
<evidence type="ECO:0000256" key="1">
    <source>
        <dbReference type="SAM" id="Phobius"/>
    </source>
</evidence>
<keyword evidence="1" id="KW-0812">Transmembrane</keyword>
<protein>
    <recommendedName>
        <fullName evidence="3">Sulfotransferase domain-containing protein</fullName>
    </recommendedName>
</protein>
<proteinExistence type="predicted"/>
<name>A0A7S4UTT3_9STRA</name>
<dbReference type="EMBL" id="HBNS01006810">
    <property type="protein sequence ID" value="CAE4589186.1"/>
    <property type="molecule type" value="Transcribed_RNA"/>
</dbReference>
<keyword evidence="1" id="KW-0472">Membrane</keyword>
<gene>
    <name evidence="2" type="ORF">DBRI00130_LOCUS5504</name>
</gene>
<keyword evidence="1" id="KW-1133">Transmembrane helix</keyword>
<dbReference type="Gene3D" id="3.40.50.300">
    <property type="entry name" value="P-loop containing nucleotide triphosphate hydrolases"/>
    <property type="match status" value="1"/>
</dbReference>
<dbReference type="AlphaFoldDB" id="A0A7S4UTT3"/>
<feature type="transmembrane region" description="Helical" evidence="1">
    <location>
        <begin position="12"/>
        <end position="29"/>
    </location>
</feature>
<organism evidence="2">
    <name type="scientific">Ditylum brightwellii</name>
    <dbReference type="NCBI Taxonomy" id="49249"/>
    <lineage>
        <taxon>Eukaryota</taxon>
        <taxon>Sar</taxon>
        <taxon>Stramenopiles</taxon>
        <taxon>Ochrophyta</taxon>
        <taxon>Bacillariophyta</taxon>
        <taxon>Mediophyceae</taxon>
        <taxon>Lithodesmiophycidae</taxon>
        <taxon>Lithodesmiales</taxon>
        <taxon>Lithodesmiaceae</taxon>
        <taxon>Ditylum</taxon>
    </lineage>
</organism>
<accession>A0A7S4UTT3</accession>
<evidence type="ECO:0008006" key="3">
    <source>
        <dbReference type="Google" id="ProtNLM"/>
    </source>
</evidence>
<dbReference type="InterPro" id="IPR053259">
    <property type="entry name" value="Golvesin-related_Golgi"/>
</dbReference>
<dbReference type="PANTHER" id="PTHR32301:SF6">
    <property type="entry name" value="GOLVESIN-RELATED"/>
    <property type="match status" value="1"/>
</dbReference>
<evidence type="ECO:0000313" key="2">
    <source>
        <dbReference type="EMBL" id="CAE4589186.1"/>
    </source>
</evidence>